<dbReference type="Proteomes" id="UP000663828">
    <property type="component" value="Unassembled WGS sequence"/>
</dbReference>
<dbReference type="EMBL" id="CAJNOR010010922">
    <property type="protein sequence ID" value="CAF1657719.1"/>
    <property type="molecule type" value="Genomic_DNA"/>
</dbReference>
<dbReference type="EMBL" id="CAJNOJ010000221">
    <property type="protein sequence ID" value="CAF1307370.1"/>
    <property type="molecule type" value="Genomic_DNA"/>
</dbReference>
<protein>
    <submittedName>
        <fullName evidence="2">Uncharacterized protein</fullName>
    </submittedName>
</protein>
<evidence type="ECO:0000256" key="1">
    <source>
        <dbReference type="SAM" id="MobiDB-lite"/>
    </source>
</evidence>
<comment type="caution">
    <text evidence="2">The sequence shown here is derived from an EMBL/GenBank/DDBJ whole genome shotgun (WGS) entry which is preliminary data.</text>
</comment>
<reference evidence="2" key="1">
    <citation type="submission" date="2021-02" db="EMBL/GenBank/DDBJ databases">
        <authorList>
            <person name="Nowell W R."/>
        </authorList>
    </citation>
    <scope>NUCLEOTIDE SEQUENCE</scope>
</reference>
<feature type="compositionally biased region" description="Polar residues" evidence="1">
    <location>
        <begin position="93"/>
        <end position="102"/>
    </location>
</feature>
<feature type="region of interest" description="Disordered" evidence="1">
    <location>
        <begin position="90"/>
        <end position="110"/>
    </location>
</feature>
<accession>A0A815DXI9</accession>
<name>A0A815DXI9_ADIRI</name>
<dbReference type="Gene3D" id="3.30.420.10">
    <property type="entry name" value="Ribonuclease H-like superfamily/Ribonuclease H"/>
    <property type="match status" value="1"/>
</dbReference>
<dbReference type="OrthoDB" id="10025891at2759"/>
<evidence type="ECO:0000313" key="4">
    <source>
        <dbReference type="Proteomes" id="UP000663828"/>
    </source>
</evidence>
<evidence type="ECO:0000313" key="2">
    <source>
        <dbReference type="EMBL" id="CAF1307370.1"/>
    </source>
</evidence>
<dbReference type="GO" id="GO:0003676">
    <property type="term" value="F:nucleic acid binding"/>
    <property type="evidence" value="ECO:0007669"/>
    <property type="project" value="InterPro"/>
</dbReference>
<keyword evidence="4" id="KW-1185">Reference proteome</keyword>
<organism evidence="2 5">
    <name type="scientific">Adineta ricciae</name>
    <name type="common">Rotifer</name>
    <dbReference type="NCBI Taxonomy" id="249248"/>
    <lineage>
        <taxon>Eukaryota</taxon>
        <taxon>Metazoa</taxon>
        <taxon>Spiralia</taxon>
        <taxon>Gnathifera</taxon>
        <taxon>Rotifera</taxon>
        <taxon>Eurotatoria</taxon>
        <taxon>Bdelloidea</taxon>
        <taxon>Adinetida</taxon>
        <taxon>Adinetidae</taxon>
        <taxon>Adineta</taxon>
    </lineage>
</organism>
<dbReference type="Proteomes" id="UP000663852">
    <property type="component" value="Unassembled WGS sequence"/>
</dbReference>
<gene>
    <name evidence="2" type="ORF">EDS130_LOCUS30946</name>
    <name evidence="3" type="ORF">XAT740_LOCUS56236</name>
</gene>
<dbReference type="AlphaFoldDB" id="A0A815DXI9"/>
<sequence>MTRSERESLQKRIVQFFVNIADGNKSLTVNHFMKEKTPRQTIYSIIKKYEEAGHTGDKPRSGRPKKLCQGQLTRLKRLVNHKTGISLRRISSKNEYQLSQKQRSPKYTDKQLQEIPTRGRKLYRLLSNNDFELVMDDEKYFTLSDHSALTNRGFYSSNKEETPHEVKLKRTQKYEPKVLVWVAISENGISSPFFAKQQQAIDQTTYLNECVVKRLMPFISNYHLKEKVLFWPDLASSHYSNIVTRYFDENHIEFVDKDFNPQNCPQSRPIETLWAILKNMVYDQGWEAKNIGHLKRRIQQKMKEIDIEVVQTMFSGIRKQLRKIADYGPYKACSL</sequence>
<evidence type="ECO:0000313" key="5">
    <source>
        <dbReference type="Proteomes" id="UP000663852"/>
    </source>
</evidence>
<dbReference type="InterPro" id="IPR036397">
    <property type="entry name" value="RNaseH_sf"/>
</dbReference>
<evidence type="ECO:0000313" key="3">
    <source>
        <dbReference type="EMBL" id="CAF1657719.1"/>
    </source>
</evidence>
<proteinExistence type="predicted"/>